<protein>
    <submittedName>
        <fullName evidence="1">Uncharacterized protein</fullName>
    </submittedName>
</protein>
<dbReference type="GeneID" id="18929152"/>
<organism evidence="2">
    <name type="scientific">Melampsora larici-populina (strain 98AG31 / pathotype 3-4-7)</name>
    <name type="common">Poplar leaf rust fungus</name>
    <dbReference type="NCBI Taxonomy" id="747676"/>
    <lineage>
        <taxon>Eukaryota</taxon>
        <taxon>Fungi</taxon>
        <taxon>Dikarya</taxon>
        <taxon>Basidiomycota</taxon>
        <taxon>Pucciniomycotina</taxon>
        <taxon>Pucciniomycetes</taxon>
        <taxon>Pucciniales</taxon>
        <taxon>Melampsoraceae</taxon>
        <taxon>Melampsora</taxon>
    </lineage>
</organism>
<dbReference type="VEuPathDB" id="FungiDB:MELLADRAFT_58201"/>
<dbReference type="HOGENOM" id="CLU_1687035_0_0_1"/>
<reference evidence="2" key="1">
    <citation type="journal article" date="2011" name="Proc. Natl. Acad. Sci. U.S.A.">
        <title>Obligate biotrophy features unraveled by the genomic analysis of rust fungi.</title>
        <authorList>
            <person name="Duplessis S."/>
            <person name="Cuomo C.A."/>
            <person name="Lin Y.-C."/>
            <person name="Aerts A."/>
            <person name="Tisserant E."/>
            <person name="Veneault-Fourrey C."/>
            <person name="Joly D.L."/>
            <person name="Hacquard S."/>
            <person name="Amselem J."/>
            <person name="Cantarel B.L."/>
            <person name="Chiu R."/>
            <person name="Coutinho P.M."/>
            <person name="Feau N."/>
            <person name="Field M."/>
            <person name="Frey P."/>
            <person name="Gelhaye E."/>
            <person name="Goldberg J."/>
            <person name="Grabherr M.G."/>
            <person name="Kodira C.D."/>
            <person name="Kohler A."/>
            <person name="Kuees U."/>
            <person name="Lindquist E.A."/>
            <person name="Lucas S.M."/>
            <person name="Mago R."/>
            <person name="Mauceli E."/>
            <person name="Morin E."/>
            <person name="Murat C."/>
            <person name="Pangilinan J.L."/>
            <person name="Park R."/>
            <person name="Pearson M."/>
            <person name="Quesneville H."/>
            <person name="Rouhier N."/>
            <person name="Sakthikumar S."/>
            <person name="Salamov A.A."/>
            <person name="Schmutz J."/>
            <person name="Selles B."/>
            <person name="Shapiro H."/>
            <person name="Tanguay P."/>
            <person name="Tuskan G.A."/>
            <person name="Henrissat B."/>
            <person name="Van de Peer Y."/>
            <person name="Rouze P."/>
            <person name="Ellis J.G."/>
            <person name="Dodds P.N."/>
            <person name="Schein J.E."/>
            <person name="Zhong S."/>
            <person name="Hamelin R.C."/>
            <person name="Grigoriev I.V."/>
            <person name="Szabo L.J."/>
            <person name="Martin F."/>
        </authorList>
    </citation>
    <scope>NUCLEOTIDE SEQUENCE [LARGE SCALE GENOMIC DNA]</scope>
    <source>
        <strain evidence="2">98AG31 / pathotype 3-4-7</strain>
    </source>
</reference>
<sequence length="156" mass="17833">MPVKKSSKPCQVQPGQVMEGVAAVHDALNRLKNDSVSCTKEFWLSMPTMGYAISSAFERPVISLANQPWMCHSFLPYRIEINRKDPIVLSFVDSFHFVVYSVKPGVFPFPPLFRQGWANHDNLCVSRWKEATSSSWALWQELYPPTNKAQVTLEVW</sequence>
<dbReference type="EMBL" id="GL883201">
    <property type="protein sequence ID" value="EGF97763.1"/>
    <property type="molecule type" value="Genomic_DNA"/>
</dbReference>
<evidence type="ECO:0000313" key="1">
    <source>
        <dbReference type="EMBL" id="EGF97763.1"/>
    </source>
</evidence>
<dbReference type="RefSeq" id="XP_007418981.1">
    <property type="nucleotide sequence ID" value="XM_007418919.1"/>
</dbReference>
<dbReference type="OrthoDB" id="2374971at2759"/>
<proteinExistence type="predicted"/>
<evidence type="ECO:0000313" key="2">
    <source>
        <dbReference type="Proteomes" id="UP000001072"/>
    </source>
</evidence>
<dbReference type="Proteomes" id="UP000001072">
    <property type="component" value="Unassembled WGS sequence"/>
</dbReference>
<keyword evidence="2" id="KW-1185">Reference proteome</keyword>
<dbReference type="KEGG" id="mlr:MELLADRAFT_58201"/>
<gene>
    <name evidence="1" type="ORF">MELLADRAFT_58201</name>
</gene>
<dbReference type="InParanoid" id="F4SC63"/>
<dbReference type="AlphaFoldDB" id="F4SC63"/>
<name>F4SC63_MELLP</name>
<accession>F4SC63</accession>